<feature type="region of interest" description="Disordered" evidence="1">
    <location>
        <begin position="1"/>
        <end position="24"/>
    </location>
</feature>
<evidence type="ECO:0000259" key="2">
    <source>
        <dbReference type="PROSITE" id="PS50075"/>
    </source>
</evidence>
<evidence type="ECO:0000313" key="4">
    <source>
        <dbReference type="Proteomes" id="UP000631535"/>
    </source>
</evidence>
<sequence length="108" mass="11720">MSDGDIREAAQGGTGDAAAGGAAAEEITRQVTEFLTAALRKPVQPDDDYFALGLADSLFALELVTFVESRFSLTVEVEDLDLDSFRTANRITRFVLRKTGSPEFTETQ</sequence>
<name>A0ABQ2MJ64_9ACTN</name>
<feature type="domain" description="Carrier" evidence="2">
    <location>
        <begin position="21"/>
        <end position="99"/>
    </location>
</feature>
<dbReference type="Proteomes" id="UP000631535">
    <property type="component" value="Unassembled WGS sequence"/>
</dbReference>
<reference evidence="4" key="1">
    <citation type="journal article" date="2019" name="Int. J. Syst. Evol. Microbiol.">
        <title>The Global Catalogue of Microorganisms (GCM) 10K type strain sequencing project: providing services to taxonomists for standard genome sequencing and annotation.</title>
        <authorList>
            <consortium name="The Broad Institute Genomics Platform"/>
            <consortium name="The Broad Institute Genome Sequencing Center for Infectious Disease"/>
            <person name="Wu L."/>
            <person name="Ma J."/>
        </authorList>
    </citation>
    <scope>NUCLEOTIDE SEQUENCE [LARGE SCALE GENOMIC DNA]</scope>
    <source>
        <strain evidence="4">CGMCC 4.7178</strain>
    </source>
</reference>
<keyword evidence="4" id="KW-1185">Reference proteome</keyword>
<dbReference type="Pfam" id="PF00550">
    <property type="entry name" value="PP-binding"/>
    <property type="match status" value="1"/>
</dbReference>
<comment type="caution">
    <text evidence="3">The sequence shown here is derived from an EMBL/GenBank/DDBJ whole genome shotgun (WGS) entry which is preliminary data.</text>
</comment>
<accession>A0ABQ2MJ64</accession>
<protein>
    <recommendedName>
        <fullName evidence="2">Carrier domain-containing protein</fullName>
    </recommendedName>
</protein>
<gene>
    <name evidence="3" type="ORF">GCM10012287_37650</name>
</gene>
<dbReference type="SUPFAM" id="SSF47336">
    <property type="entry name" value="ACP-like"/>
    <property type="match status" value="1"/>
</dbReference>
<evidence type="ECO:0000256" key="1">
    <source>
        <dbReference type="SAM" id="MobiDB-lite"/>
    </source>
</evidence>
<dbReference type="Gene3D" id="1.10.1200.10">
    <property type="entry name" value="ACP-like"/>
    <property type="match status" value="1"/>
</dbReference>
<evidence type="ECO:0000313" key="3">
    <source>
        <dbReference type="EMBL" id="GGO52716.1"/>
    </source>
</evidence>
<dbReference type="InterPro" id="IPR036736">
    <property type="entry name" value="ACP-like_sf"/>
</dbReference>
<dbReference type="InterPro" id="IPR009081">
    <property type="entry name" value="PP-bd_ACP"/>
</dbReference>
<dbReference type="EMBL" id="BMMP01000012">
    <property type="protein sequence ID" value="GGO52716.1"/>
    <property type="molecule type" value="Genomic_DNA"/>
</dbReference>
<organism evidence="3 4">
    <name type="scientific">Streptomyces daqingensis</name>
    <dbReference type="NCBI Taxonomy" id="1472640"/>
    <lineage>
        <taxon>Bacteria</taxon>
        <taxon>Bacillati</taxon>
        <taxon>Actinomycetota</taxon>
        <taxon>Actinomycetes</taxon>
        <taxon>Kitasatosporales</taxon>
        <taxon>Streptomycetaceae</taxon>
        <taxon>Streptomyces</taxon>
    </lineage>
</organism>
<dbReference type="PROSITE" id="PS50075">
    <property type="entry name" value="CARRIER"/>
    <property type="match status" value="1"/>
</dbReference>
<dbReference type="RefSeq" id="WP_229712008.1">
    <property type="nucleotide sequence ID" value="NZ_BMMP01000012.1"/>
</dbReference>
<proteinExistence type="predicted"/>